<reference evidence="1 2" key="1">
    <citation type="submission" date="2020-10" db="EMBL/GenBank/DDBJ databases">
        <title>Sequencing the genomes of 1000 actinobacteria strains.</title>
        <authorList>
            <person name="Klenk H.-P."/>
        </authorList>
    </citation>
    <scope>NUCLEOTIDE SEQUENCE [LARGE SCALE GENOMIC DNA]</scope>
    <source>
        <strain evidence="1 2">DSM 46661</strain>
    </source>
</reference>
<dbReference type="EMBL" id="JADBEJ010000001">
    <property type="protein sequence ID" value="MBE1573966.1"/>
    <property type="molecule type" value="Genomic_DNA"/>
</dbReference>
<organism evidence="1 2">
    <name type="scientific">Amycolatopsis roodepoortensis</name>
    <dbReference type="NCBI Taxonomy" id="700274"/>
    <lineage>
        <taxon>Bacteria</taxon>
        <taxon>Bacillati</taxon>
        <taxon>Actinomycetota</taxon>
        <taxon>Actinomycetes</taxon>
        <taxon>Pseudonocardiales</taxon>
        <taxon>Pseudonocardiaceae</taxon>
        <taxon>Amycolatopsis</taxon>
    </lineage>
</organism>
<gene>
    <name evidence="1" type="ORF">H4W30_000995</name>
</gene>
<accession>A0ABR9L034</accession>
<sequence length="319" mass="34611">MITDEQRAARTARAVAAAVSAGRDLGLSFDEPEVLYDVFSVIVRLSPLPVVVRVPTVLPRTTTLETQLIDQRRELAVTGWLARRGHPVVPPSPLVPAEPVQRDGFSMTFWQFVEHDKEAEISPERGAEIVARLHAALREYDGDLAFMGGLIPFVPDGLDQLADRPDLLEPADLDRARREWDVLRPLFESEAAFTRAFPGATVQPVHGDAPGYNLIATPDGELCSDFELVNRAPVELDLPAMGAEGVAAYNAAAEQLGLREADERVLKALGALAMLQGVACLAMAPELPMLLEGLKPMIEQWRETPFAGAGVGSQAKPAR</sequence>
<dbReference type="SUPFAM" id="SSF56112">
    <property type="entry name" value="Protein kinase-like (PK-like)"/>
    <property type="match status" value="1"/>
</dbReference>
<dbReference type="Proteomes" id="UP000656548">
    <property type="component" value="Unassembled WGS sequence"/>
</dbReference>
<evidence type="ECO:0000313" key="2">
    <source>
        <dbReference type="Proteomes" id="UP000656548"/>
    </source>
</evidence>
<evidence type="ECO:0000313" key="1">
    <source>
        <dbReference type="EMBL" id="MBE1573966.1"/>
    </source>
</evidence>
<proteinExistence type="predicted"/>
<name>A0ABR9L034_9PSEU</name>
<comment type="caution">
    <text evidence="1">The sequence shown here is derived from an EMBL/GenBank/DDBJ whole genome shotgun (WGS) entry which is preliminary data.</text>
</comment>
<dbReference type="InterPro" id="IPR011009">
    <property type="entry name" value="Kinase-like_dom_sf"/>
</dbReference>
<protein>
    <recommendedName>
        <fullName evidence="3">Aminoglycoside phosphotransferase</fullName>
    </recommendedName>
</protein>
<dbReference type="RefSeq" id="WP_192741689.1">
    <property type="nucleotide sequence ID" value="NZ_JADBEJ010000001.1"/>
</dbReference>
<keyword evidence="2" id="KW-1185">Reference proteome</keyword>
<evidence type="ECO:0008006" key="3">
    <source>
        <dbReference type="Google" id="ProtNLM"/>
    </source>
</evidence>